<organism evidence="2 3">
    <name type="scientific">Lates japonicus</name>
    <name type="common">Japanese lates</name>
    <dbReference type="NCBI Taxonomy" id="270547"/>
    <lineage>
        <taxon>Eukaryota</taxon>
        <taxon>Metazoa</taxon>
        <taxon>Chordata</taxon>
        <taxon>Craniata</taxon>
        <taxon>Vertebrata</taxon>
        <taxon>Euteleostomi</taxon>
        <taxon>Actinopterygii</taxon>
        <taxon>Neopterygii</taxon>
        <taxon>Teleostei</taxon>
        <taxon>Neoteleostei</taxon>
        <taxon>Acanthomorphata</taxon>
        <taxon>Carangaria</taxon>
        <taxon>Carangaria incertae sedis</taxon>
        <taxon>Centropomidae</taxon>
        <taxon>Lates</taxon>
    </lineage>
</organism>
<reference evidence="2" key="1">
    <citation type="submission" date="2022-08" db="EMBL/GenBank/DDBJ databases">
        <title>Genome sequencing of akame (Lates japonicus).</title>
        <authorList>
            <person name="Hashiguchi Y."/>
            <person name="Takahashi H."/>
        </authorList>
    </citation>
    <scope>NUCLEOTIDE SEQUENCE</scope>
    <source>
        <strain evidence="2">Kochi</strain>
    </source>
</reference>
<evidence type="ECO:0000313" key="3">
    <source>
        <dbReference type="Proteomes" id="UP001279410"/>
    </source>
</evidence>
<keyword evidence="3" id="KW-1185">Reference proteome</keyword>
<evidence type="ECO:0000313" key="2">
    <source>
        <dbReference type="EMBL" id="GLD47567.1"/>
    </source>
</evidence>
<dbReference type="EMBL" id="BRZM01000004">
    <property type="protein sequence ID" value="GLD47567.1"/>
    <property type="molecule type" value="Genomic_DNA"/>
</dbReference>
<sequence>METVEKEQQGKERLTARLDGSDDDNDFSLYATIFGNVITIFQQMYANNTNRHEMPNNVRTSWRFCTFRFLWAPGASG</sequence>
<accession>A0AAD3QWN8</accession>
<evidence type="ECO:0000256" key="1">
    <source>
        <dbReference type="SAM" id="MobiDB-lite"/>
    </source>
</evidence>
<feature type="region of interest" description="Disordered" evidence="1">
    <location>
        <begin position="1"/>
        <end position="22"/>
    </location>
</feature>
<feature type="compositionally biased region" description="Basic and acidic residues" evidence="1">
    <location>
        <begin position="1"/>
        <end position="20"/>
    </location>
</feature>
<dbReference type="AlphaFoldDB" id="A0AAD3QWN8"/>
<gene>
    <name evidence="2" type="ORF">AKAME5_000170600</name>
</gene>
<proteinExistence type="predicted"/>
<comment type="caution">
    <text evidence="2">The sequence shown here is derived from an EMBL/GenBank/DDBJ whole genome shotgun (WGS) entry which is preliminary data.</text>
</comment>
<protein>
    <submittedName>
        <fullName evidence="2">Potassium voltage-gated channel subfamily H member 5-like protein</fullName>
    </submittedName>
</protein>
<name>A0AAD3QWN8_LATJO</name>
<dbReference type="Proteomes" id="UP001279410">
    <property type="component" value="Unassembled WGS sequence"/>
</dbReference>